<dbReference type="Gene3D" id="2.80.10.50">
    <property type="match status" value="2"/>
</dbReference>
<sequence>MNTFDRQHAGDSDQSFGDKGKISLSTLPHINGTDRHVKGLCVQDSGKIIVGAVVSHDDSRDNETLYNSAYYGLARLNKDGSLDETFADQGFGFGKFKAPFDASGGKILEQDSRTYMLGWTHLDADSGEPPPHLVICRFTEQGDLDEGFAVQGRQIFRNQTGEIFVPNSGNCAFQGDKIVISATYRSSGSETTHCVLYRVNLKGQLDTSFNKTGRLDFRLNDTDHAIALHAVDIQNDEKILLAGSVKQSDRMKGFFARLNSDGSTDKTFGDSKTPGSYVLNVEEGDTVIQGLIQTTNNGFIGFGNCGRTGKFMKGLLMRMMADGVPDFQFNLGQPVLTVFDEQTGDNWQAGFLDAAERINVVGSYQKLHIARFLSNGTVDKDFGNNGYIEEDTAISAEPALLQPRSNSQFIFAGNTGGIGGAFGVLCAYLS</sequence>
<evidence type="ECO:0000313" key="2">
    <source>
        <dbReference type="Proteomes" id="UP001230768"/>
    </source>
</evidence>
<gene>
    <name evidence="1" type="ORF">PSH88_25560</name>
</gene>
<dbReference type="EMBL" id="CP117430">
    <property type="protein sequence ID" value="WLI17569.1"/>
    <property type="molecule type" value="Genomic_DNA"/>
</dbReference>
<dbReference type="Proteomes" id="UP001230768">
    <property type="component" value="Chromosome"/>
</dbReference>
<accession>A0ABY9GP86</accession>
<reference evidence="1 2" key="1">
    <citation type="submission" date="2023-02" db="EMBL/GenBank/DDBJ databases">
        <title>Evolution of Hrp T3SS in non-pathogenic Pseudomonas fluorescens.</title>
        <authorList>
            <person name="Liao K."/>
            <person name="Wei H."/>
            <person name="Gu Y."/>
        </authorList>
    </citation>
    <scope>NUCLEOTIDE SEQUENCE [LARGE SCALE GENOMIC DNA]</scope>
    <source>
        <strain evidence="1 2">FP607</strain>
    </source>
</reference>
<dbReference type="InterPro" id="IPR013431">
    <property type="entry name" value="Delta_60_rpt"/>
</dbReference>
<keyword evidence="2" id="KW-1185">Reference proteome</keyword>
<organism evidence="1 2">
    <name type="scientific">Pseudomonas wuhanensis</name>
    <dbReference type="NCBI Taxonomy" id="2954098"/>
    <lineage>
        <taxon>Bacteria</taxon>
        <taxon>Pseudomonadati</taxon>
        <taxon>Pseudomonadota</taxon>
        <taxon>Gammaproteobacteria</taxon>
        <taxon>Pseudomonadales</taxon>
        <taxon>Pseudomonadaceae</taxon>
        <taxon>Pseudomonas</taxon>
    </lineage>
</organism>
<evidence type="ECO:0000313" key="1">
    <source>
        <dbReference type="EMBL" id="WLI17569.1"/>
    </source>
</evidence>
<dbReference type="RefSeq" id="WP_305423402.1">
    <property type="nucleotide sequence ID" value="NZ_CP117430.1"/>
</dbReference>
<protein>
    <recommendedName>
        <fullName evidence="3">Delta-60 repeat domain-containing protein</fullName>
    </recommendedName>
</protein>
<evidence type="ECO:0008006" key="3">
    <source>
        <dbReference type="Google" id="ProtNLM"/>
    </source>
</evidence>
<dbReference type="Pfam" id="PF17164">
    <property type="entry name" value="DUF5122"/>
    <property type="match status" value="2"/>
</dbReference>
<dbReference type="NCBIfam" id="TIGR02608">
    <property type="entry name" value="delta_60_rpt"/>
    <property type="match status" value="3"/>
</dbReference>
<proteinExistence type="predicted"/>
<name>A0ABY9GP86_9PSED</name>